<sequence length="139" mass="15514">MNVREKILERIKVTPAGCWEWTGAVNSKGYGQVWCGDSKKTLYCHRIMSNAPKGSTVLHSCDNPLCCNPAHLSIGTPKENSDDMVNKGRSHKGYKLCDEDVMAIIESSESGKRLSQTYGVSQQTICDIKMGRTYGRLRR</sequence>
<proteinExistence type="predicted"/>
<dbReference type="InterPro" id="IPR044925">
    <property type="entry name" value="His-Me_finger_sf"/>
</dbReference>
<protein>
    <submittedName>
        <fullName evidence="1">HNH endonuclease motif protein</fullName>
    </submittedName>
</protein>
<dbReference type="Proteomes" id="UP001265137">
    <property type="component" value="Segment"/>
</dbReference>
<dbReference type="GO" id="GO:0004519">
    <property type="term" value="F:endonuclease activity"/>
    <property type="evidence" value="ECO:0007669"/>
    <property type="project" value="UniProtKB-KW"/>
</dbReference>
<reference evidence="1 2" key="1">
    <citation type="submission" date="2023-06" db="EMBL/GenBank/DDBJ databases">
        <title>Phage tail fibers protein as a specific probe for recognition of Shiga toxin-producing Escherichia coli O91, O103, and O111.</title>
        <authorList>
            <person name="Wei X."/>
            <person name="Chen Y."/>
            <person name="Liu Y."/>
        </authorList>
    </citation>
    <scope>NUCLEOTIDE SEQUENCE [LARGE SCALE GENOMIC DNA]</scope>
</reference>
<keyword evidence="1" id="KW-0255">Endonuclease</keyword>
<dbReference type="SUPFAM" id="SSF54060">
    <property type="entry name" value="His-Me finger endonucleases"/>
    <property type="match status" value="1"/>
</dbReference>
<keyword evidence="2" id="KW-1185">Reference proteome</keyword>
<evidence type="ECO:0000313" key="1">
    <source>
        <dbReference type="EMBL" id="WMM35680.1"/>
    </source>
</evidence>
<accession>A0AA51N155</accession>
<organism evidence="1 2">
    <name type="scientific">Escherichia phage pO103</name>
    <dbReference type="NCBI Taxonomy" id="3072192"/>
    <lineage>
        <taxon>Viruses</taxon>
        <taxon>Duplodnaviria</taxon>
        <taxon>Heunggongvirae</taxon>
        <taxon>Uroviricota</taxon>
        <taxon>Caudoviricetes</taxon>
        <taxon>Autographivirales</taxon>
        <taxon>Autotranscriptaviridae</taxon>
        <taxon>Studiervirinae</taxon>
        <taxon>Berlinvirus</taxon>
        <taxon>Berlinvirus pO103</taxon>
    </lineage>
</organism>
<dbReference type="EMBL" id="OR204651">
    <property type="protein sequence ID" value="WMM35680.1"/>
    <property type="molecule type" value="Genomic_DNA"/>
</dbReference>
<keyword evidence="1" id="KW-0540">Nuclease</keyword>
<dbReference type="InterPro" id="IPR044930">
    <property type="entry name" value="Homing_endonuclease_His-Me"/>
</dbReference>
<keyword evidence="1" id="KW-0378">Hydrolase</keyword>
<evidence type="ECO:0000313" key="2">
    <source>
        <dbReference type="Proteomes" id="UP001265137"/>
    </source>
</evidence>
<name>A0AA51N155_9CAUD</name>
<dbReference type="Gene3D" id="3.90.75.10">
    <property type="entry name" value="Homing Intron 3 (I-ppo) Encoded Endonuclease, Chain A"/>
    <property type="match status" value="1"/>
</dbReference>